<gene>
    <name evidence="1" type="ORF">TsocGM_12320</name>
</gene>
<comment type="caution">
    <text evidence="1">The sequence shown here is derived from an EMBL/GenBank/DDBJ whole genome shotgun (WGS) entry which is preliminary data.</text>
</comment>
<dbReference type="AlphaFoldDB" id="A0A432MJN5"/>
<dbReference type="EMBL" id="RYZH01000021">
    <property type="protein sequence ID" value="RUL87459.1"/>
    <property type="molecule type" value="Genomic_DNA"/>
</dbReference>
<name>A0A432MJN5_9BACT</name>
<evidence type="ECO:0000313" key="1">
    <source>
        <dbReference type="EMBL" id="RUL87459.1"/>
    </source>
</evidence>
<dbReference type="Proteomes" id="UP000280296">
    <property type="component" value="Unassembled WGS sequence"/>
</dbReference>
<protein>
    <submittedName>
        <fullName evidence="1">Uncharacterized protein</fullName>
    </submittedName>
</protein>
<proteinExistence type="predicted"/>
<keyword evidence="2" id="KW-1185">Reference proteome</keyword>
<accession>A0A432MJN5</accession>
<evidence type="ECO:0000313" key="2">
    <source>
        <dbReference type="Proteomes" id="UP000280296"/>
    </source>
</evidence>
<sequence>MNADRSRRLRLRLLWAAGLLAVLVLASAGTVSIAVIRPLAAGRPVVAHVLGFDLTILVKARGPGAGRQLLVNLSRRVGAGPKADGPAGRPGT</sequence>
<organism evidence="1 2">
    <name type="scientific">Tautonia sociabilis</name>
    <dbReference type="NCBI Taxonomy" id="2080755"/>
    <lineage>
        <taxon>Bacteria</taxon>
        <taxon>Pseudomonadati</taxon>
        <taxon>Planctomycetota</taxon>
        <taxon>Planctomycetia</taxon>
        <taxon>Isosphaerales</taxon>
        <taxon>Isosphaeraceae</taxon>
        <taxon>Tautonia</taxon>
    </lineage>
</organism>
<reference evidence="1 2" key="2">
    <citation type="submission" date="2019-01" db="EMBL/GenBank/DDBJ databases">
        <title>Tautonia sociabilis, a novel thermotolerant planctomycete of Isosphaeraceae family, isolated from a 4000 m deep subterranean habitat.</title>
        <authorList>
            <person name="Kovaleva O.L."/>
            <person name="Elcheninov A.G."/>
            <person name="Van Heerden E."/>
            <person name="Toshchakov S.V."/>
            <person name="Novikov A."/>
            <person name="Bonch-Osmolovskaya E.A."/>
            <person name="Kublanov I.V."/>
        </authorList>
    </citation>
    <scope>NUCLEOTIDE SEQUENCE [LARGE SCALE GENOMIC DNA]</scope>
    <source>
        <strain evidence="1 2">GM2012</strain>
    </source>
</reference>
<reference evidence="1 2" key="1">
    <citation type="submission" date="2018-12" db="EMBL/GenBank/DDBJ databases">
        <authorList>
            <person name="Toschakov S.V."/>
        </authorList>
    </citation>
    <scope>NUCLEOTIDE SEQUENCE [LARGE SCALE GENOMIC DNA]</scope>
    <source>
        <strain evidence="1 2">GM2012</strain>
    </source>
</reference>
<dbReference type="RefSeq" id="WP_126725675.1">
    <property type="nucleotide sequence ID" value="NZ_RYZH01000021.1"/>
</dbReference>